<dbReference type="Proteomes" id="UP000053477">
    <property type="component" value="Unassembled WGS sequence"/>
</dbReference>
<reference evidence="2 3" key="1">
    <citation type="submission" date="2015-04" db="EMBL/GenBank/DDBJ databases">
        <title>Complete genome sequence of Schizopora paradoxa KUC8140, a cosmopolitan wood degrader in East Asia.</title>
        <authorList>
            <consortium name="DOE Joint Genome Institute"/>
            <person name="Min B."/>
            <person name="Park H."/>
            <person name="Jang Y."/>
            <person name="Kim J.-J."/>
            <person name="Kim K.H."/>
            <person name="Pangilinan J."/>
            <person name="Lipzen A."/>
            <person name="Riley R."/>
            <person name="Grigoriev I.V."/>
            <person name="Spatafora J.W."/>
            <person name="Choi I.-G."/>
        </authorList>
    </citation>
    <scope>NUCLEOTIDE SEQUENCE [LARGE SCALE GENOMIC DNA]</scope>
    <source>
        <strain evidence="2 3">KUC8140</strain>
    </source>
</reference>
<feature type="compositionally biased region" description="Low complexity" evidence="1">
    <location>
        <begin position="275"/>
        <end position="287"/>
    </location>
</feature>
<keyword evidence="3" id="KW-1185">Reference proteome</keyword>
<protein>
    <submittedName>
        <fullName evidence="2">Uncharacterized protein</fullName>
    </submittedName>
</protein>
<evidence type="ECO:0000313" key="2">
    <source>
        <dbReference type="EMBL" id="KLO11068.1"/>
    </source>
</evidence>
<feature type="region of interest" description="Disordered" evidence="1">
    <location>
        <begin position="204"/>
        <end position="228"/>
    </location>
</feature>
<sequence>MIARNQILEYAPNFTPPQGTNLSRNHHFFAVMVCGPRRLVRTRATQKNSSPNRCPKQAATTAEPFAWRARAGELRGLRSIGILPFERCRFNLCARESSDKTTRVQPAFPSAVSSGVTVSTALVPRARDLHDDSLAKRQVLYAYLRMQTAIDTPRTAKASGAGGSHGPASPGQDEEEGVREYINTPHVFLDRNSVELLSSGFSREEVKLKSNSKRNGKKEDQPRAHTVGHGALKILGDCGTLVVPSVRPAFCTQAPQARESHDAAGAETNSKRPPRNLSNLLPSPHSL</sequence>
<dbReference type="EMBL" id="KQ086010">
    <property type="protein sequence ID" value="KLO11068.1"/>
    <property type="molecule type" value="Genomic_DNA"/>
</dbReference>
<evidence type="ECO:0000256" key="1">
    <source>
        <dbReference type="SAM" id="MobiDB-lite"/>
    </source>
</evidence>
<feature type="region of interest" description="Disordered" evidence="1">
    <location>
        <begin position="154"/>
        <end position="175"/>
    </location>
</feature>
<feature type="region of interest" description="Disordered" evidence="1">
    <location>
        <begin position="253"/>
        <end position="287"/>
    </location>
</feature>
<gene>
    <name evidence="2" type="ORF">SCHPADRAFT_491069</name>
</gene>
<organism evidence="2 3">
    <name type="scientific">Schizopora paradoxa</name>
    <dbReference type="NCBI Taxonomy" id="27342"/>
    <lineage>
        <taxon>Eukaryota</taxon>
        <taxon>Fungi</taxon>
        <taxon>Dikarya</taxon>
        <taxon>Basidiomycota</taxon>
        <taxon>Agaricomycotina</taxon>
        <taxon>Agaricomycetes</taxon>
        <taxon>Hymenochaetales</taxon>
        <taxon>Schizoporaceae</taxon>
        <taxon>Schizopora</taxon>
    </lineage>
</organism>
<proteinExistence type="predicted"/>
<evidence type="ECO:0000313" key="3">
    <source>
        <dbReference type="Proteomes" id="UP000053477"/>
    </source>
</evidence>
<name>A0A0H2RNN0_9AGAM</name>
<accession>A0A0H2RNN0</accession>
<dbReference type="AlphaFoldDB" id="A0A0H2RNN0"/>
<dbReference type="InParanoid" id="A0A0H2RNN0"/>